<evidence type="ECO:0000313" key="4">
    <source>
        <dbReference type="Proteomes" id="UP001597472"/>
    </source>
</evidence>
<feature type="signal peptide" evidence="1">
    <location>
        <begin position="1"/>
        <end position="22"/>
    </location>
</feature>
<accession>A0ABW5KRL5</accession>
<gene>
    <name evidence="3" type="ORF">ACFSQP_04550</name>
</gene>
<evidence type="ECO:0000259" key="2">
    <source>
        <dbReference type="Pfam" id="PF04784"/>
    </source>
</evidence>
<dbReference type="RefSeq" id="WP_376892152.1">
    <property type="nucleotide sequence ID" value="NZ_JBHULS010000002.1"/>
</dbReference>
<feature type="chain" id="PRO_5046165862" evidence="1">
    <location>
        <begin position="23"/>
        <end position="237"/>
    </location>
</feature>
<dbReference type="Proteomes" id="UP001597472">
    <property type="component" value="Unassembled WGS sequence"/>
</dbReference>
<keyword evidence="4" id="KW-1185">Reference proteome</keyword>
<evidence type="ECO:0000256" key="1">
    <source>
        <dbReference type="SAM" id="SignalP"/>
    </source>
</evidence>
<dbReference type="Pfam" id="PF04784">
    <property type="entry name" value="DUF547"/>
    <property type="match status" value="1"/>
</dbReference>
<evidence type="ECO:0000313" key="3">
    <source>
        <dbReference type="EMBL" id="MFD2551078.1"/>
    </source>
</evidence>
<comment type="caution">
    <text evidence="3">The sequence shown here is derived from an EMBL/GenBank/DDBJ whole genome shotgun (WGS) entry which is preliminary data.</text>
</comment>
<protein>
    <submittedName>
        <fullName evidence="3">DUF547 domain-containing protein</fullName>
    </submittedName>
</protein>
<sequence>MTKISGIYLLLFALCLCTSLRAQTVNHAYFSEFLQQYVSPEGQVNYQAISANSAALNTYLNDFVKVAPQENWSKNDTLAYWINAYNAFTLKLIINNYPLKSIKDIKNPWDIQFIPINGKLWSLNDIEHNVLRKMNEPRIHFAIVCASASCPKLLNEAYMPNKMEAQLTKVTKQFLSDTTKNSIATNHLKLSKIFKWFAADFKENGSLIPFINRYTNENISEQATISYQNYSWDLNGQ</sequence>
<dbReference type="PANTHER" id="PTHR46361">
    <property type="entry name" value="ELECTRON CARRIER/ PROTEIN DISULFIDE OXIDOREDUCTASE"/>
    <property type="match status" value="1"/>
</dbReference>
<proteinExistence type="predicted"/>
<dbReference type="PANTHER" id="PTHR46361:SF3">
    <property type="entry name" value="ELECTRON CARRIER_ PROTEIN DISULFIDE OXIDOREDUCTASE"/>
    <property type="match status" value="1"/>
</dbReference>
<dbReference type="InterPro" id="IPR006869">
    <property type="entry name" value="DUF547"/>
</dbReference>
<organism evidence="3 4">
    <name type="scientific">Bizionia sediminis</name>
    <dbReference type="NCBI Taxonomy" id="1737064"/>
    <lineage>
        <taxon>Bacteria</taxon>
        <taxon>Pseudomonadati</taxon>
        <taxon>Bacteroidota</taxon>
        <taxon>Flavobacteriia</taxon>
        <taxon>Flavobacteriales</taxon>
        <taxon>Flavobacteriaceae</taxon>
        <taxon>Bizionia</taxon>
    </lineage>
</organism>
<dbReference type="EMBL" id="JBHULS010000002">
    <property type="protein sequence ID" value="MFD2551078.1"/>
    <property type="molecule type" value="Genomic_DNA"/>
</dbReference>
<keyword evidence="1" id="KW-0732">Signal</keyword>
<feature type="domain" description="DUF547" evidence="2">
    <location>
        <begin position="70"/>
        <end position="175"/>
    </location>
</feature>
<reference evidence="4" key="1">
    <citation type="journal article" date="2019" name="Int. J. Syst. Evol. Microbiol.">
        <title>The Global Catalogue of Microorganisms (GCM) 10K type strain sequencing project: providing services to taxonomists for standard genome sequencing and annotation.</title>
        <authorList>
            <consortium name="The Broad Institute Genomics Platform"/>
            <consortium name="The Broad Institute Genome Sequencing Center for Infectious Disease"/>
            <person name="Wu L."/>
            <person name="Ma J."/>
        </authorList>
    </citation>
    <scope>NUCLEOTIDE SEQUENCE [LARGE SCALE GENOMIC DNA]</scope>
    <source>
        <strain evidence="4">KCTC 42587</strain>
    </source>
</reference>
<name>A0ABW5KRL5_9FLAO</name>